<organism evidence="2 3">
    <name type="scientific">Thermoproteus tenax (strain ATCC 35583 / DSM 2078 / JCM 9277 / NBRC 100435 / Kra 1)</name>
    <dbReference type="NCBI Taxonomy" id="768679"/>
    <lineage>
        <taxon>Archaea</taxon>
        <taxon>Thermoproteota</taxon>
        <taxon>Thermoprotei</taxon>
        <taxon>Thermoproteales</taxon>
        <taxon>Thermoproteaceae</taxon>
        <taxon>Thermoproteus</taxon>
    </lineage>
</organism>
<evidence type="ECO:0000259" key="1">
    <source>
        <dbReference type="Pfam" id="PF01402"/>
    </source>
</evidence>
<dbReference type="eggNOG" id="arCOG01009">
    <property type="taxonomic scope" value="Archaea"/>
</dbReference>
<name>G4RJE8_THETK</name>
<accession>G4RJE8</accession>
<gene>
    <name evidence="2" type="ordered locus">TTX_1048</name>
</gene>
<dbReference type="CDD" id="cd22231">
    <property type="entry name" value="RHH_NikR_HicB-like"/>
    <property type="match status" value="1"/>
</dbReference>
<dbReference type="EMBL" id="FN869859">
    <property type="protein sequence ID" value="CCC81693.1"/>
    <property type="molecule type" value="Genomic_DNA"/>
</dbReference>
<dbReference type="Proteomes" id="UP000002654">
    <property type="component" value="Chromosome"/>
</dbReference>
<dbReference type="GeneID" id="11261937"/>
<dbReference type="RefSeq" id="WP_014126948.1">
    <property type="nucleotide sequence ID" value="NC_016070.1"/>
</dbReference>
<protein>
    <submittedName>
        <fullName evidence="2">CopG/MetJ family transcriptional regulator</fullName>
    </submittedName>
</protein>
<dbReference type="KEGG" id="ttn:TTX_1048"/>
<feature type="domain" description="Ribbon-helix-helix protein CopG" evidence="1">
    <location>
        <begin position="12"/>
        <end position="52"/>
    </location>
</feature>
<dbReference type="SUPFAM" id="SSF47598">
    <property type="entry name" value="Ribbon-helix-helix"/>
    <property type="match status" value="1"/>
</dbReference>
<dbReference type="InterPro" id="IPR013321">
    <property type="entry name" value="Arc_rbn_hlx_hlx"/>
</dbReference>
<evidence type="ECO:0000313" key="3">
    <source>
        <dbReference type="Proteomes" id="UP000002654"/>
    </source>
</evidence>
<dbReference type="GO" id="GO:0006355">
    <property type="term" value="P:regulation of DNA-templated transcription"/>
    <property type="evidence" value="ECO:0007669"/>
    <property type="project" value="InterPro"/>
</dbReference>
<dbReference type="InterPro" id="IPR010985">
    <property type="entry name" value="Ribbon_hlx_hlx"/>
</dbReference>
<dbReference type="Gene3D" id="1.10.1220.10">
    <property type="entry name" value="Met repressor-like"/>
    <property type="match status" value="1"/>
</dbReference>
<dbReference type="PaxDb" id="768679-TTX_1048"/>
<dbReference type="PATRIC" id="fig|768679.9.peg.1058"/>
<sequence>MRSKRRILHNPVVVSVHLPEDYIEKMDALVKMGLFKSRSEIVEIALQELVSKYNVTIEDEDIDVLRGR</sequence>
<dbReference type="Pfam" id="PF01402">
    <property type="entry name" value="RHH_1"/>
    <property type="match status" value="1"/>
</dbReference>
<proteinExistence type="predicted"/>
<dbReference type="OrthoDB" id="56938at2157"/>
<evidence type="ECO:0000313" key="2">
    <source>
        <dbReference type="EMBL" id="CCC81693.1"/>
    </source>
</evidence>
<keyword evidence="3" id="KW-1185">Reference proteome</keyword>
<dbReference type="AlphaFoldDB" id="G4RJE8"/>
<dbReference type="InterPro" id="IPR002145">
    <property type="entry name" value="CopG"/>
</dbReference>
<dbReference type="HOGENOM" id="CLU_200912_0_0_2"/>
<reference evidence="2 3" key="1">
    <citation type="journal article" date="2011" name="PLoS ONE">
        <title>The complete genome sequence of Thermoproteus tenax: a physiologically versatile member of the Crenarchaeota.</title>
        <authorList>
            <person name="Siebers B."/>
            <person name="Zaparty M."/>
            <person name="Raddatz G."/>
            <person name="Tjaden B."/>
            <person name="Albers S.V."/>
            <person name="Bell S.D."/>
            <person name="Blombach F."/>
            <person name="Kletzin A."/>
            <person name="Kyrpides N."/>
            <person name="Lanz C."/>
            <person name="Plagens A."/>
            <person name="Rampp M."/>
            <person name="Rosinus A."/>
            <person name="von Jan M."/>
            <person name="Makarova K.S."/>
            <person name="Klenk H.P."/>
            <person name="Schuster S.C."/>
            <person name="Hensel R."/>
        </authorList>
    </citation>
    <scope>NUCLEOTIDE SEQUENCE [LARGE SCALE GENOMIC DNA]</scope>
    <source>
        <strain evidence="3">ATCC 35583 / DSM 2078 / JCM 9277 / NBRC 100435 / Kra 1</strain>
    </source>
</reference>
<dbReference type="STRING" id="768679.TTX_1048"/>